<evidence type="ECO:0000256" key="1">
    <source>
        <dbReference type="ARBA" id="ARBA00006987"/>
    </source>
</evidence>
<dbReference type="OrthoDB" id="7250553at2"/>
<dbReference type="Proteomes" id="UP000282957">
    <property type="component" value="Unassembled WGS sequence"/>
</dbReference>
<gene>
    <name evidence="3" type="ORF">EOD42_24240</name>
</gene>
<dbReference type="AlphaFoldDB" id="A0A437LXD6"/>
<feature type="signal peptide" evidence="2">
    <location>
        <begin position="1"/>
        <end position="20"/>
    </location>
</feature>
<keyword evidence="2" id="KW-0732">Signal</keyword>
<keyword evidence="4" id="KW-1185">Reference proteome</keyword>
<reference evidence="3 4" key="1">
    <citation type="submission" date="2019-01" db="EMBL/GenBank/DDBJ databases">
        <authorList>
            <person name="Chen W.-M."/>
        </authorList>
    </citation>
    <scope>NUCLEOTIDE SEQUENCE [LARGE SCALE GENOMIC DNA]</scope>
    <source>
        <strain evidence="3 4">CCP-6</strain>
    </source>
</reference>
<evidence type="ECO:0000313" key="4">
    <source>
        <dbReference type="Proteomes" id="UP000282957"/>
    </source>
</evidence>
<dbReference type="EMBL" id="SACL01000015">
    <property type="protein sequence ID" value="RVT90044.1"/>
    <property type="molecule type" value="Genomic_DNA"/>
</dbReference>
<sequence length="322" mass="34110">MLLRRRAALGLLAAPATARAQSPWPTRPVTFLVPFAPGGASDIVARAIGNRMAMQVGQPVAVDNKPAANGQIAARQLARSAPDGYTALVGSIGVFALNAVLYRDPGYDPVRDFAPVTLAVTTPNVLVVHPERVPATDLPGVLAWMRANRGNVFHATSGTGSSPHLTMELFTQVTGTEATHVPSRGAATAMTDQLAGRTQLSFQGLGTILGPVRDGKLRAILVTSAERDPLLPDVPTARECGLTDFEVASWQAVMVPAAVPEDTLRRVHAAVTGALKDPEVAPRLEEVGYRVVGNTPAEFAAFQRAEIARWRRVAEAARISLD</sequence>
<feature type="chain" id="PRO_5019252521" evidence="2">
    <location>
        <begin position="21"/>
        <end position="322"/>
    </location>
</feature>
<evidence type="ECO:0000313" key="3">
    <source>
        <dbReference type="EMBL" id="RVT90044.1"/>
    </source>
</evidence>
<dbReference type="CDD" id="cd13578">
    <property type="entry name" value="PBP2_Bug27"/>
    <property type="match status" value="1"/>
</dbReference>
<organism evidence="3 4">
    <name type="scientific">Rhodovarius crocodyli</name>
    <dbReference type="NCBI Taxonomy" id="1979269"/>
    <lineage>
        <taxon>Bacteria</taxon>
        <taxon>Pseudomonadati</taxon>
        <taxon>Pseudomonadota</taxon>
        <taxon>Alphaproteobacteria</taxon>
        <taxon>Acetobacterales</taxon>
        <taxon>Roseomonadaceae</taxon>
        <taxon>Rhodovarius</taxon>
    </lineage>
</organism>
<comment type="caution">
    <text evidence="3">The sequence shown here is derived from an EMBL/GenBank/DDBJ whole genome shotgun (WGS) entry which is preliminary data.</text>
</comment>
<protein>
    <submittedName>
        <fullName evidence="3">Tripartite tricarboxylate transporter substrate binding protein</fullName>
    </submittedName>
</protein>
<dbReference type="Pfam" id="PF03401">
    <property type="entry name" value="TctC"/>
    <property type="match status" value="1"/>
</dbReference>
<evidence type="ECO:0000256" key="2">
    <source>
        <dbReference type="SAM" id="SignalP"/>
    </source>
</evidence>
<accession>A0A437LXD6</accession>
<comment type="similarity">
    <text evidence="1">Belongs to the UPF0065 (bug) family.</text>
</comment>
<dbReference type="PANTHER" id="PTHR42928:SF5">
    <property type="entry name" value="BLR1237 PROTEIN"/>
    <property type="match status" value="1"/>
</dbReference>
<dbReference type="InterPro" id="IPR005064">
    <property type="entry name" value="BUG"/>
</dbReference>
<dbReference type="Gene3D" id="3.40.190.10">
    <property type="entry name" value="Periplasmic binding protein-like II"/>
    <property type="match status" value="1"/>
</dbReference>
<dbReference type="InterPro" id="IPR042100">
    <property type="entry name" value="Bug_dom1"/>
</dbReference>
<dbReference type="Gene3D" id="3.40.190.150">
    <property type="entry name" value="Bordetella uptake gene, domain 1"/>
    <property type="match status" value="1"/>
</dbReference>
<dbReference type="PANTHER" id="PTHR42928">
    <property type="entry name" value="TRICARBOXYLATE-BINDING PROTEIN"/>
    <property type="match status" value="1"/>
</dbReference>
<dbReference type="PIRSF" id="PIRSF017082">
    <property type="entry name" value="YflP"/>
    <property type="match status" value="1"/>
</dbReference>
<proteinExistence type="inferred from homology"/>
<name>A0A437LXD6_9PROT</name>